<gene>
    <name evidence="1" type="ORF">COZ07_06500</name>
</gene>
<comment type="caution">
    <text evidence="1">The sequence shown here is derived from an EMBL/GenBank/DDBJ whole genome shotgun (WGS) entry which is preliminary data.</text>
</comment>
<feature type="non-terminal residue" evidence="1">
    <location>
        <position position="202"/>
    </location>
</feature>
<dbReference type="EMBL" id="PFKO01000248">
    <property type="protein sequence ID" value="PIY32207.1"/>
    <property type="molecule type" value="Genomic_DNA"/>
</dbReference>
<organism evidence="1 2">
    <name type="scientific">Candidatus Infernicultor aquiphilus</name>
    <dbReference type="NCBI Taxonomy" id="1805029"/>
    <lineage>
        <taxon>Bacteria</taxon>
        <taxon>Pseudomonadati</taxon>
        <taxon>Atribacterota</taxon>
        <taxon>Candidatus Phoenicimicrobiia</taxon>
        <taxon>Candidatus Pheonicimicrobiales</taxon>
        <taxon>Candidatus Phoenicimicrobiaceae</taxon>
        <taxon>Candidatus Infernicultor</taxon>
    </lineage>
</organism>
<sequence length="202" mass="23850">MVEIEPKLGDPIPQNWLEKAKVELRANYRSIKLDEFRGEKDVEIYVYRSTLKVDTIASYKYSECYNNLLKKGFPLKEEMLNTLKERGLWGDKQEEEFETIKEDMRQVEIKVALLRSKPNYNKVTFNNSRKDYMKLKDRLSELITKKTSYLSNTIESKAEEEQIKVKLSLCVKYPDGRLVWDSLDSLDNEIDNNALMKITNEF</sequence>
<evidence type="ECO:0000313" key="2">
    <source>
        <dbReference type="Proteomes" id="UP000230646"/>
    </source>
</evidence>
<dbReference type="RefSeq" id="WP_406607787.1">
    <property type="nucleotide sequence ID" value="NZ_PFKO01000248.1"/>
</dbReference>
<dbReference type="Proteomes" id="UP000230646">
    <property type="component" value="Unassembled WGS sequence"/>
</dbReference>
<evidence type="ECO:0000313" key="1">
    <source>
        <dbReference type="EMBL" id="PIY32207.1"/>
    </source>
</evidence>
<accession>A0A2M7PPH0</accession>
<name>A0A2M7PPH0_9BACT</name>
<protein>
    <submittedName>
        <fullName evidence="1">Uncharacterized protein</fullName>
    </submittedName>
</protein>
<reference evidence="1 2" key="1">
    <citation type="submission" date="2017-09" db="EMBL/GenBank/DDBJ databases">
        <title>Depth-based differentiation of microbial function through sediment-hosted aquifers and enrichment of novel symbionts in the deep terrestrial subsurface.</title>
        <authorList>
            <person name="Probst A.J."/>
            <person name="Ladd B."/>
            <person name="Jarett J.K."/>
            <person name="Geller-Mcgrath D.E."/>
            <person name="Sieber C.M."/>
            <person name="Emerson J.B."/>
            <person name="Anantharaman K."/>
            <person name="Thomas B.C."/>
            <person name="Malmstrom R."/>
            <person name="Stieglmeier M."/>
            <person name="Klingl A."/>
            <person name="Woyke T."/>
            <person name="Ryan C.M."/>
            <person name="Banfield J.F."/>
        </authorList>
    </citation>
    <scope>NUCLEOTIDE SEQUENCE [LARGE SCALE GENOMIC DNA]</scope>
    <source>
        <strain evidence="1">CG_4_10_14_3_um_filter_34_13</strain>
    </source>
</reference>
<proteinExistence type="predicted"/>
<dbReference type="AlphaFoldDB" id="A0A2M7PPH0"/>